<comment type="caution">
    <text evidence="1">The sequence shown here is derived from an EMBL/GenBank/DDBJ whole genome shotgun (WGS) entry which is preliminary data.</text>
</comment>
<protein>
    <submittedName>
        <fullName evidence="1">Nitroreductase family deazaflavin-dependent oxidoreductase</fullName>
    </submittedName>
</protein>
<keyword evidence="2" id="KW-1185">Reference proteome</keyword>
<dbReference type="EMBL" id="JAAXOO010000001">
    <property type="protein sequence ID" value="NKY31876.1"/>
    <property type="molecule type" value="Genomic_DNA"/>
</dbReference>
<evidence type="ECO:0000313" key="1">
    <source>
        <dbReference type="EMBL" id="NKY31876.1"/>
    </source>
</evidence>
<dbReference type="GO" id="GO:0016491">
    <property type="term" value="F:oxidoreductase activity"/>
    <property type="evidence" value="ECO:0007669"/>
    <property type="project" value="InterPro"/>
</dbReference>
<dbReference type="InterPro" id="IPR004378">
    <property type="entry name" value="F420H2_quin_Rdtase"/>
</dbReference>
<accession>A0A846XB38</accession>
<dbReference type="Proteomes" id="UP000565715">
    <property type="component" value="Unassembled WGS sequence"/>
</dbReference>
<evidence type="ECO:0000313" key="2">
    <source>
        <dbReference type="Proteomes" id="UP000565715"/>
    </source>
</evidence>
<dbReference type="RefSeq" id="WP_068035490.1">
    <property type="nucleotide sequence ID" value="NZ_JAAXOO010000001.1"/>
</dbReference>
<organism evidence="1 2">
    <name type="scientific">Nocardia speluncae</name>
    <dbReference type="NCBI Taxonomy" id="419477"/>
    <lineage>
        <taxon>Bacteria</taxon>
        <taxon>Bacillati</taxon>
        <taxon>Actinomycetota</taxon>
        <taxon>Actinomycetes</taxon>
        <taxon>Mycobacteriales</taxon>
        <taxon>Nocardiaceae</taxon>
        <taxon>Nocardia</taxon>
    </lineage>
</organism>
<sequence length="136" mass="15030">MALAPGTWPRPLLRAIRISNKYLLNPVMGAFAGQKNSYAAAIRHTGRKSGRQYSTPIGADRVQDGFIIPLAYGTRVDWLQNMLATGQATMSVEGETRDVTEPEVIDAATALPMLSSKRRRTFERIGIAQFLRVKLV</sequence>
<gene>
    <name evidence="1" type="ORF">HGA13_02135</name>
</gene>
<dbReference type="Pfam" id="PF04075">
    <property type="entry name" value="F420H2_quin_red"/>
    <property type="match status" value="1"/>
</dbReference>
<name>A0A846XB38_9NOCA</name>
<dbReference type="AlphaFoldDB" id="A0A846XB38"/>
<proteinExistence type="predicted"/>
<dbReference type="InterPro" id="IPR012349">
    <property type="entry name" value="Split_barrel_FMN-bd"/>
</dbReference>
<dbReference type="Gene3D" id="2.30.110.10">
    <property type="entry name" value="Electron Transport, Fmn-binding Protein, Chain A"/>
    <property type="match status" value="1"/>
</dbReference>
<reference evidence="1 2" key="1">
    <citation type="submission" date="2020-04" db="EMBL/GenBank/DDBJ databases">
        <title>MicrobeNet Type strains.</title>
        <authorList>
            <person name="Nicholson A.C."/>
        </authorList>
    </citation>
    <scope>NUCLEOTIDE SEQUENCE [LARGE SCALE GENOMIC DNA]</scope>
    <source>
        <strain evidence="1 2">DSM 45078</strain>
    </source>
</reference>